<feature type="signal peptide" evidence="1">
    <location>
        <begin position="1"/>
        <end position="28"/>
    </location>
</feature>
<evidence type="ECO:0000313" key="3">
    <source>
        <dbReference type="Proteomes" id="UP000008744"/>
    </source>
</evidence>
<evidence type="ECO:0000256" key="1">
    <source>
        <dbReference type="SAM" id="SignalP"/>
    </source>
</evidence>
<organism evidence="3">
    <name type="scientific">Drosophila persimilis</name>
    <name type="common">Fruit fly</name>
    <dbReference type="NCBI Taxonomy" id="7234"/>
    <lineage>
        <taxon>Eukaryota</taxon>
        <taxon>Metazoa</taxon>
        <taxon>Ecdysozoa</taxon>
        <taxon>Arthropoda</taxon>
        <taxon>Hexapoda</taxon>
        <taxon>Insecta</taxon>
        <taxon>Pterygota</taxon>
        <taxon>Neoptera</taxon>
        <taxon>Endopterygota</taxon>
        <taxon>Diptera</taxon>
        <taxon>Brachycera</taxon>
        <taxon>Muscomorpha</taxon>
        <taxon>Ephydroidea</taxon>
        <taxon>Drosophilidae</taxon>
        <taxon>Drosophila</taxon>
        <taxon>Sophophora</taxon>
    </lineage>
</organism>
<keyword evidence="3" id="KW-1185">Reference proteome</keyword>
<dbReference type="HOGENOM" id="CLU_2415607_0_0_1"/>
<dbReference type="Proteomes" id="UP000008744">
    <property type="component" value="Unassembled WGS sequence"/>
</dbReference>
<reference evidence="2 3" key="1">
    <citation type="journal article" date="2007" name="Nature">
        <title>Evolution of genes and genomes on the Drosophila phylogeny.</title>
        <authorList>
            <consortium name="Drosophila 12 Genomes Consortium"/>
            <person name="Clark A.G."/>
            <person name="Eisen M.B."/>
            <person name="Smith D.R."/>
            <person name="Bergman C.M."/>
            <person name="Oliver B."/>
            <person name="Markow T.A."/>
            <person name="Kaufman T.C."/>
            <person name="Kellis M."/>
            <person name="Gelbart W."/>
            <person name="Iyer V.N."/>
            <person name="Pollard D.A."/>
            <person name="Sackton T.B."/>
            <person name="Larracuente A.M."/>
            <person name="Singh N.D."/>
            <person name="Abad J.P."/>
            <person name="Abt D.N."/>
            <person name="Adryan B."/>
            <person name="Aguade M."/>
            <person name="Akashi H."/>
            <person name="Anderson W.W."/>
            <person name="Aquadro C.F."/>
            <person name="Ardell D.H."/>
            <person name="Arguello R."/>
            <person name="Artieri C.G."/>
            <person name="Barbash D.A."/>
            <person name="Barker D."/>
            <person name="Barsanti P."/>
            <person name="Batterham P."/>
            <person name="Batzoglou S."/>
            <person name="Begun D."/>
            <person name="Bhutkar A."/>
            <person name="Blanco E."/>
            <person name="Bosak S.A."/>
            <person name="Bradley R.K."/>
            <person name="Brand A.D."/>
            <person name="Brent M.R."/>
            <person name="Brooks A.N."/>
            <person name="Brown R.H."/>
            <person name="Butlin R.K."/>
            <person name="Caggese C."/>
            <person name="Calvi B.R."/>
            <person name="Bernardo de Carvalho A."/>
            <person name="Caspi A."/>
            <person name="Castrezana S."/>
            <person name="Celniker S.E."/>
            <person name="Chang J.L."/>
            <person name="Chapple C."/>
            <person name="Chatterji S."/>
            <person name="Chinwalla A."/>
            <person name="Civetta A."/>
            <person name="Clifton S.W."/>
            <person name="Comeron J.M."/>
            <person name="Costello J.C."/>
            <person name="Coyne J.A."/>
            <person name="Daub J."/>
            <person name="David R.G."/>
            <person name="Delcher A.L."/>
            <person name="Delehaunty K."/>
            <person name="Do C.B."/>
            <person name="Ebling H."/>
            <person name="Edwards K."/>
            <person name="Eickbush T."/>
            <person name="Evans J.D."/>
            <person name="Filipski A."/>
            <person name="Findeiss S."/>
            <person name="Freyhult E."/>
            <person name="Fulton L."/>
            <person name="Fulton R."/>
            <person name="Garcia A.C."/>
            <person name="Gardiner A."/>
            <person name="Garfield D.A."/>
            <person name="Garvin B.E."/>
            <person name="Gibson G."/>
            <person name="Gilbert D."/>
            <person name="Gnerre S."/>
            <person name="Godfrey J."/>
            <person name="Good R."/>
            <person name="Gotea V."/>
            <person name="Gravely B."/>
            <person name="Greenberg A.J."/>
            <person name="Griffiths-Jones S."/>
            <person name="Gross S."/>
            <person name="Guigo R."/>
            <person name="Gustafson E.A."/>
            <person name="Haerty W."/>
            <person name="Hahn M.W."/>
            <person name="Halligan D.L."/>
            <person name="Halpern A.L."/>
            <person name="Halter G.M."/>
            <person name="Han M.V."/>
            <person name="Heger A."/>
            <person name="Hillier L."/>
            <person name="Hinrichs A.S."/>
            <person name="Holmes I."/>
            <person name="Hoskins R.A."/>
            <person name="Hubisz M.J."/>
            <person name="Hultmark D."/>
            <person name="Huntley M.A."/>
            <person name="Jaffe D.B."/>
            <person name="Jagadeeshan S."/>
            <person name="Jeck W.R."/>
            <person name="Johnson J."/>
            <person name="Jones C.D."/>
            <person name="Jordan W.C."/>
            <person name="Karpen G.H."/>
            <person name="Kataoka E."/>
            <person name="Keightley P.D."/>
            <person name="Kheradpour P."/>
            <person name="Kirkness E.F."/>
            <person name="Koerich L.B."/>
            <person name="Kristiansen K."/>
            <person name="Kudrna D."/>
            <person name="Kulathinal R.J."/>
            <person name="Kumar S."/>
            <person name="Kwok R."/>
            <person name="Lander E."/>
            <person name="Langley C.H."/>
            <person name="Lapoint R."/>
            <person name="Lazzaro B.P."/>
            <person name="Lee S.J."/>
            <person name="Levesque L."/>
            <person name="Li R."/>
            <person name="Lin C.F."/>
            <person name="Lin M.F."/>
            <person name="Lindblad-Toh K."/>
            <person name="Llopart A."/>
            <person name="Long M."/>
            <person name="Low L."/>
            <person name="Lozovsky E."/>
            <person name="Lu J."/>
            <person name="Luo M."/>
            <person name="Machado C.A."/>
            <person name="Makalowski W."/>
            <person name="Marzo M."/>
            <person name="Matsuda M."/>
            <person name="Matzkin L."/>
            <person name="McAllister B."/>
            <person name="McBride C.S."/>
            <person name="McKernan B."/>
            <person name="McKernan K."/>
            <person name="Mendez-Lago M."/>
            <person name="Minx P."/>
            <person name="Mollenhauer M.U."/>
            <person name="Montooth K."/>
            <person name="Mount S.M."/>
            <person name="Mu X."/>
            <person name="Myers E."/>
            <person name="Negre B."/>
            <person name="Newfeld S."/>
            <person name="Nielsen R."/>
            <person name="Noor M.A."/>
            <person name="O'Grady P."/>
            <person name="Pachter L."/>
            <person name="Papaceit M."/>
            <person name="Parisi M.J."/>
            <person name="Parisi M."/>
            <person name="Parts L."/>
            <person name="Pedersen J.S."/>
            <person name="Pesole G."/>
            <person name="Phillippy A.M."/>
            <person name="Ponting C.P."/>
            <person name="Pop M."/>
            <person name="Porcelli D."/>
            <person name="Powell J.R."/>
            <person name="Prohaska S."/>
            <person name="Pruitt K."/>
            <person name="Puig M."/>
            <person name="Quesneville H."/>
            <person name="Ram K.R."/>
            <person name="Rand D."/>
            <person name="Rasmussen M.D."/>
            <person name="Reed L.K."/>
            <person name="Reenan R."/>
            <person name="Reily A."/>
            <person name="Remington K.A."/>
            <person name="Rieger T.T."/>
            <person name="Ritchie M.G."/>
            <person name="Robin C."/>
            <person name="Rogers Y.H."/>
            <person name="Rohde C."/>
            <person name="Rozas J."/>
            <person name="Rubenfield M.J."/>
            <person name="Ruiz A."/>
            <person name="Russo S."/>
            <person name="Salzberg S.L."/>
            <person name="Sanchez-Gracia A."/>
            <person name="Saranga D.J."/>
            <person name="Sato H."/>
            <person name="Schaeffer S.W."/>
            <person name="Schatz M.C."/>
            <person name="Schlenke T."/>
            <person name="Schwartz R."/>
            <person name="Segarra C."/>
            <person name="Singh R.S."/>
            <person name="Sirot L."/>
            <person name="Sirota M."/>
            <person name="Sisneros N.B."/>
            <person name="Smith C.D."/>
            <person name="Smith T.F."/>
            <person name="Spieth J."/>
            <person name="Stage D.E."/>
            <person name="Stark A."/>
            <person name="Stephan W."/>
            <person name="Strausberg R.L."/>
            <person name="Strempel S."/>
            <person name="Sturgill D."/>
            <person name="Sutton G."/>
            <person name="Sutton G.G."/>
            <person name="Tao W."/>
            <person name="Teichmann S."/>
            <person name="Tobari Y.N."/>
            <person name="Tomimura Y."/>
            <person name="Tsolas J.M."/>
            <person name="Valente V.L."/>
            <person name="Venter E."/>
            <person name="Venter J.C."/>
            <person name="Vicario S."/>
            <person name="Vieira F.G."/>
            <person name="Vilella A.J."/>
            <person name="Villasante A."/>
            <person name="Walenz B."/>
            <person name="Wang J."/>
            <person name="Wasserman M."/>
            <person name="Watts T."/>
            <person name="Wilson D."/>
            <person name="Wilson R.K."/>
            <person name="Wing R.A."/>
            <person name="Wolfner M.F."/>
            <person name="Wong A."/>
            <person name="Wong G.K."/>
            <person name="Wu C.I."/>
            <person name="Wu G."/>
            <person name="Yamamoto D."/>
            <person name="Yang H.P."/>
            <person name="Yang S.P."/>
            <person name="Yorke J.A."/>
            <person name="Yoshida K."/>
            <person name="Zdobnov E."/>
            <person name="Zhang P."/>
            <person name="Zhang Y."/>
            <person name="Zimin A.V."/>
            <person name="Baldwin J."/>
            <person name="Abdouelleil A."/>
            <person name="Abdulkadir J."/>
            <person name="Abebe A."/>
            <person name="Abera B."/>
            <person name="Abreu J."/>
            <person name="Acer S.C."/>
            <person name="Aftuck L."/>
            <person name="Alexander A."/>
            <person name="An P."/>
            <person name="Anderson E."/>
            <person name="Anderson S."/>
            <person name="Arachi H."/>
            <person name="Azer M."/>
            <person name="Bachantsang P."/>
            <person name="Barry A."/>
            <person name="Bayul T."/>
            <person name="Berlin A."/>
            <person name="Bessette D."/>
            <person name="Bloom T."/>
            <person name="Blye J."/>
            <person name="Boguslavskiy L."/>
            <person name="Bonnet C."/>
            <person name="Boukhgalter B."/>
            <person name="Bourzgui I."/>
            <person name="Brown A."/>
            <person name="Cahill P."/>
            <person name="Channer S."/>
            <person name="Cheshatsang Y."/>
            <person name="Chuda L."/>
            <person name="Citroen M."/>
            <person name="Collymore A."/>
            <person name="Cooke P."/>
            <person name="Costello M."/>
            <person name="D'Aco K."/>
            <person name="Daza R."/>
            <person name="De Haan G."/>
            <person name="DeGray S."/>
            <person name="DeMaso C."/>
            <person name="Dhargay N."/>
            <person name="Dooley K."/>
            <person name="Dooley E."/>
            <person name="Doricent M."/>
            <person name="Dorje P."/>
            <person name="Dorjee K."/>
            <person name="Dupes A."/>
            <person name="Elong R."/>
            <person name="Falk J."/>
            <person name="Farina A."/>
            <person name="Faro S."/>
            <person name="Ferguson D."/>
            <person name="Fisher S."/>
            <person name="Foley C.D."/>
            <person name="Franke A."/>
            <person name="Friedrich D."/>
            <person name="Gadbois L."/>
            <person name="Gearin G."/>
            <person name="Gearin C.R."/>
            <person name="Giannoukos G."/>
            <person name="Goode T."/>
            <person name="Graham J."/>
            <person name="Grandbois E."/>
            <person name="Grewal S."/>
            <person name="Gyaltsen K."/>
            <person name="Hafez N."/>
            <person name="Hagos B."/>
            <person name="Hall J."/>
            <person name="Henson C."/>
            <person name="Hollinger A."/>
            <person name="Honan T."/>
            <person name="Huard M.D."/>
            <person name="Hughes L."/>
            <person name="Hurhula B."/>
            <person name="Husby M.E."/>
            <person name="Kamat A."/>
            <person name="Kanga B."/>
            <person name="Kashin S."/>
            <person name="Khazanovich D."/>
            <person name="Kisner P."/>
            <person name="Lance K."/>
            <person name="Lara M."/>
            <person name="Lee W."/>
            <person name="Lennon N."/>
            <person name="Letendre F."/>
            <person name="LeVine R."/>
            <person name="Lipovsky A."/>
            <person name="Liu X."/>
            <person name="Liu J."/>
            <person name="Liu S."/>
            <person name="Lokyitsang T."/>
            <person name="Lokyitsang Y."/>
            <person name="Lubonja R."/>
            <person name="Lui A."/>
            <person name="MacDonald P."/>
            <person name="Magnisalis V."/>
            <person name="Maru K."/>
            <person name="Matthews C."/>
            <person name="McCusker W."/>
            <person name="McDonough S."/>
            <person name="Mehta T."/>
            <person name="Meldrim J."/>
            <person name="Meneus L."/>
            <person name="Mihai O."/>
            <person name="Mihalev A."/>
            <person name="Mihova T."/>
            <person name="Mittelman R."/>
            <person name="Mlenga V."/>
            <person name="Montmayeur A."/>
            <person name="Mulrain L."/>
            <person name="Navidi A."/>
            <person name="Naylor J."/>
            <person name="Negash T."/>
            <person name="Nguyen T."/>
            <person name="Nguyen N."/>
            <person name="Nicol R."/>
            <person name="Norbu C."/>
            <person name="Norbu N."/>
            <person name="Novod N."/>
            <person name="O'Neill B."/>
            <person name="Osman S."/>
            <person name="Markiewicz E."/>
            <person name="Oyono O.L."/>
            <person name="Patti C."/>
            <person name="Phunkhang P."/>
            <person name="Pierre F."/>
            <person name="Priest M."/>
            <person name="Raghuraman S."/>
            <person name="Rege F."/>
            <person name="Reyes R."/>
            <person name="Rise C."/>
            <person name="Rogov P."/>
            <person name="Ross K."/>
            <person name="Ryan E."/>
            <person name="Settipalli S."/>
            <person name="Shea T."/>
            <person name="Sherpa N."/>
            <person name="Shi L."/>
            <person name="Shih D."/>
            <person name="Sparrow T."/>
            <person name="Spaulding J."/>
            <person name="Stalker J."/>
            <person name="Stange-Thomann N."/>
            <person name="Stavropoulos S."/>
            <person name="Stone C."/>
            <person name="Strader C."/>
            <person name="Tesfaye S."/>
            <person name="Thomson T."/>
            <person name="Thoulutsang Y."/>
            <person name="Thoulutsang D."/>
            <person name="Topham K."/>
            <person name="Topping I."/>
            <person name="Tsamla T."/>
            <person name="Vassiliev H."/>
            <person name="Vo A."/>
            <person name="Wangchuk T."/>
            <person name="Wangdi T."/>
            <person name="Weiand M."/>
            <person name="Wilkinson J."/>
            <person name="Wilson A."/>
            <person name="Yadav S."/>
            <person name="Young G."/>
            <person name="Yu Q."/>
            <person name="Zembek L."/>
            <person name="Zhong D."/>
            <person name="Zimmer A."/>
            <person name="Zwirko Z."/>
            <person name="Jaffe D.B."/>
            <person name="Alvarez P."/>
            <person name="Brockman W."/>
            <person name="Butler J."/>
            <person name="Chin C."/>
            <person name="Gnerre S."/>
            <person name="Grabherr M."/>
            <person name="Kleber M."/>
            <person name="Mauceli E."/>
            <person name="MacCallum I."/>
        </authorList>
    </citation>
    <scope>NUCLEOTIDE SEQUENCE [LARGE SCALE GENOMIC DNA]</scope>
    <source>
        <strain evidence="3">MSH-3 / Tucson 14011-0111.49</strain>
    </source>
</reference>
<gene>
    <name evidence="2" type="primary">Dper\GL18274</name>
    <name evidence="2" type="ORF">Dper_GL18274</name>
</gene>
<dbReference type="EMBL" id="CH479209">
    <property type="protein sequence ID" value="EDW32655.1"/>
    <property type="molecule type" value="Genomic_DNA"/>
</dbReference>
<protein>
    <submittedName>
        <fullName evidence="2">GL18274</fullName>
    </submittedName>
</protein>
<name>B4H4P3_DROPE</name>
<dbReference type="AlphaFoldDB" id="B4H4P3"/>
<feature type="chain" id="PRO_5002804944" evidence="1">
    <location>
        <begin position="29"/>
        <end position="92"/>
    </location>
</feature>
<proteinExistence type="predicted"/>
<accession>B4H4P3</accession>
<keyword evidence="1" id="KW-0732">Signal</keyword>
<sequence length="92" mass="10403">MYLPTNTSMYEFLIVVLVFLLLLMNALATFVPRYTVRNTKRKCKKDSDSDQETYLGQAGGHTRLSNHFTGLVLAAGGRNEGEPSLYQDHYDV</sequence>
<evidence type="ECO:0000313" key="2">
    <source>
        <dbReference type="EMBL" id="EDW32655.1"/>
    </source>
</evidence>